<dbReference type="GO" id="GO:0016491">
    <property type="term" value="F:oxidoreductase activity"/>
    <property type="evidence" value="ECO:0007669"/>
    <property type="project" value="InterPro"/>
</dbReference>
<dbReference type="PANTHER" id="PTHR16001:SF4">
    <property type="entry name" value="ECTO-NOX DISULFIDE-THIOL EXCHANGER 1-LIKE PROTEIN"/>
    <property type="match status" value="1"/>
</dbReference>
<dbReference type="EMBL" id="VXIV02003297">
    <property type="protein sequence ID" value="KAF6018540.1"/>
    <property type="molecule type" value="Genomic_DNA"/>
</dbReference>
<name>A0A7J7IXE7_BUGNE</name>
<feature type="coiled-coil region" evidence="1">
    <location>
        <begin position="89"/>
        <end position="155"/>
    </location>
</feature>
<proteinExistence type="predicted"/>
<evidence type="ECO:0000256" key="1">
    <source>
        <dbReference type="SAM" id="Coils"/>
    </source>
</evidence>
<dbReference type="PANTHER" id="PTHR16001">
    <property type="entry name" value="ECTO-NOX DISULFIDE-THIOL EXCHANGER"/>
    <property type="match status" value="1"/>
</dbReference>
<feature type="region of interest" description="Disordered" evidence="2">
    <location>
        <begin position="161"/>
        <end position="194"/>
    </location>
</feature>
<evidence type="ECO:0000313" key="4">
    <source>
        <dbReference type="EMBL" id="KAF6018540.1"/>
    </source>
</evidence>
<accession>A0A7J7IXE7</accession>
<dbReference type="Pfam" id="PF23267">
    <property type="entry name" value="ENOX1"/>
    <property type="match status" value="1"/>
</dbReference>
<keyword evidence="5" id="KW-1185">Reference proteome</keyword>
<evidence type="ECO:0000256" key="2">
    <source>
        <dbReference type="SAM" id="MobiDB-lite"/>
    </source>
</evidence>
<dbReference type="InterPro" id="IPR038876">
    <property type="entry name" value="ENOX"/>
</dbReference>
<feature type="domain" description="Ecto-NOX disulfide-thiol exchanger 1/2" evidence="3">
    <location>
        <begin position="88"/>
        <end position="178"/>
    </location>
</feature>
<sequence length="301" mass="33759">MYVSKYFSKVEQIQNVFSKARQQKVWDHFSKPQRKNLELWTSQCQELKQKHDDELLAERKEDEMDLSDSESTVPAAKKLKLTVEAASNMNKLSDENDSLKCQLEAYKNELDMNKMDAQTEKAQKSKQIAMLQQTLKGMQQQLMSTRNEVTAVQQKYSKLLSESGATETAAHEENKNSEENGEHEATDQKTKEEDVGIVAGEEETTSVVKAEPLVAAPDVAVKEEEGKLLGLVVCFLNVHPFGASVDSIVSYLKLGGISVDTNHVTSLLDSFPNIFFPKISGLGVDFEKLWTFNGFSPIEKT</sequence>
<gene>
    <name evidence="4" type="ORF">EB796_023164</name>
</gene>
<reference evidence="4" key="1">
    <citation type="submission" date="2020-06" db="EMBL/GenBank/DDBJ databases">
        <title>Draft genome of Bugula neritina, a colonial animal packing powerful symbionts and potential medicines.</title>
        <authorList>
            <person name="Rayko M."/>
        </authorList>
    </citation>
    <scope>NUCLEOTIDE SEQUENCE [LARGE SCALE GENOMIC DNA]</scope>
    <source>
        <strain evidence="4">Kwan_BN1</strain>
    </source>
</reference>
<keyword evidence="1" id="KW-0175">Coiled coil</keyword>
<evidence type="ECO:0000259" key="3">
    <source>
        <dbReference type="Pfam" id="PF23267"/>
    </source>
</evidence>
<organism evidence="4 5">
    <name type="scientific">Bugula neritina</name>
    <name type="common">Brown bryozoan</name>
    <name type="synonym">Sertularia neritina</name>
    <dbReference type="NCBI Taxonomy" id="10212"/>
    <lineage>
        <taxon>Eukaryota</taxon>
        <taxon>Metazoa</taxon>
        <taxon>Spiralia</taxon>
        <taxon>Lophotrochozoa</taxon>
        <taxon>Bryozoa</taxon>
        <taxon>Gymnolaemata</taxon>
        <taxon>Cheilostomatida</taxon>
        <taxon>Flustrina</taxon>
        <taxon>Buguloidea</taxon>
        <taxon>Bugulidae</taxon>
        <taxon>Bugula</taxon>
    </lineage>
</organism>
<dbReference type="Proteomes" id="UP000593567">
    <property type="component" value="Unassembled WGS sequence"/>
</dbReference>
<dbReference type="GO" id="GO:0009897">
    <property type="term" value="C:external side of plasma membrane"/>
    <property type="evidence" value="ECO:0007669"/>
    <property type="project" value="InterPro"/>
</dbReference>
<dbReference type="GO" id="GO:0007624">
    <property type="term" value="P:ultradian rhythm"/>
    <property type="evidence" value="ECO:0007669"/>
    <property type="project" value="InterPro"/>
</dbReference>
<dbReference type="InterPro" id="IPR056611">
    <property type="entry name" value="ENOX1/2_dom"/>
</dbReference>
<feature type="compositionally biased region" description="Basic and acidic residues" evidence="2">
    <location>
        <begin position="169"/>
        <end position="194"/>
    </location>
</feature>
<comment type="caution">
    <text evidence="4">The sequence shown here is derived from an EMBL/GenBank/DDBJ whole genome shotgun (WGS) entry which is preliminary data.</text>
</comment>
<evidence type="ECO:0000313" key="5">
    <source>
        <dbReference type="Proteomes" id="UP000593567"/>
    </source>
</evidence>
<dbReference type="OrthoDB" id="10039782at2759"/>
<protein>
    <recommendedName>
        <fullName evidence="3">Ecto-NOX disulfide-thiol exchanger 1/2 domain-containing protein</fullName>
    </recommendedName>
</protein>
<dbReference type="AlphaFoldDB" id="A0A7J7IXE7"/>